<dbReference type="Proteomes" id="UP001319060">
    <property type="component" value="Unassembled WGS sequence"/>
</dbReference>
<dbReference type="RefSeq" id="WP_188403345.1">
    <property type="nucleotide sequence ID" value="NZ_BMCE01000002.1"/>
</dbReference>
<gene>
    <name evidence="1" type="ORF">JYA64_06895</name>
</gene>
<sequence>MAFYDSEFIVQNPLFFKKWERSAYQAFSEKLSHPTNLFPCIPAAQGHKMGNFRYAFLQNPSSKKSRDEFAEILRQYGHIARDTGKYSSLIVFFFETDATKIDDYFKEFWSLLSAIHERDQADWPEHIPPDPYQNEWEFCFDQEPYFIYCATPEHEKRQSRSFPFMMLAITPRWVIQKFNETKSSRKVKEGIRQRLAEYDSIEAHVDLNVYGTDENFEWKQYFLSDDEQSPDKCPFEHLWKHRNS</sequence>
<evidence type="ECO:0000313" key="1">
    <source>
        <dbReference type="EMBL" id="MBN3545014.1"/>
    </source>
</evidence>
<protein>
    <submittedName>
        <fullName evidence="1">YqcI/YcgG family protein</fullName>
    </submittedName>
</protein>
<keyword evidence="2" id="KW-1185">Reference proteome</keyword>
<reference evidence="1 2" key="1">
    <citation type="submission" date="2021-01" db="EMBL/GenBank/DDBJ databases">
        <title>Genome Sequencing of Type Strains.</title>
        <authorList>
            <person name="Lemaire J.F."/>
            <person name="Inderbitzin P."/>
            <person name="Collins S.B."/>
            <person name="Wespe N."/>
            <person name="Knight-Connoni V."/>
        </authorList>
    </citation>
    <scope>NUCLEOTIDE SEQUENCE [LARGE SCALE GENOMIC DNA]</scope>
    <source>
        <strain evidence="1 2">DSM 14730</strain>
    </source>
</reference>
<name>A0ABS2ZEH3_9BACL</name>
<dbReference type="Pfam" id="PF08892">
    <property type="entry name" value="YqcI_YcgG"/>
    <property type="match status" value="1"/>
</dbReference>
<dbReference type="EMBL" id="JAFHKS010000042">
    <property type="protein sequence ID" value="MBN3545014.1"/>
    <property type="molecule type" value="Genomic_DNA"/>
</dbReference>
<dbReference type="PANTHER" id="PTHR40045:SF1">
    <property type="entry name" value="YQCI_YCGG FAMILY PROTEIN"/>
    <property type="match status" value="1"/>
</dbReference>
<comment type="caution">
    <text evidence="1">The sequence shown here is derived from an EMBL/GenBank/DDBJ whole genome shotgun (WGS) entry which is preliminary data.</text>
</comment>
<accession>A0ABS2ZEH3</accession>
<evidence type="ECO:0000313" key="2">
    <source>
        <dbReference type="Proteomes" id="UP001319060"/>
    </source>
</evidence>
<proteinExistence type="predicted"/>
<organism evidence="1 2">
    <name type="scientific">Fictibacillus barbaricus</name>
    <dbReference type="NCBI Taxonomy" id="182136"/>
    <lineage>
        <taxon>Bacteria</taxon>
        <taxon>Bacillati</taxon>
        <taxon>Bacillota</taxon>
        <taxon>Bacilli</taxon>
        <taxon>Bacillales</taxon>
        <taxon>Fictibacillaceae</taxon>
        <taxon>Fictibacillus</taxon>
    </lineage>
</organism>
<dbReference type="InterPro" id="IPR014988">
    <property type="entry name" value="Uncharacterised_YqcI/YcgG"/>
</dbReference>
<dbReference type="PANTHER" id="PTHR40045">
    <property type="entry name" value="YCGG FAMILY PROTEIN"/>
    <property type="match status" value="1"/>
</dbReference>